<sequence length="115" mass="12791">MMESSGPVDGDVRLLLVQLHCPQLTELKQARAARIEVIHLRCLIEACRFVSMRKAVTYMTDASELYVVVTVVLGHLLSTGLVGSLGRSEKCVIIYFSITKTYGAVRKLVVHNYPI</sequence>
<reference evidence="1" key="1">
    <citation type="submission" date="2020-07" db="EMBL/GenBank/DDBJ databases">
        <title>A long reads based de novo assembly of the rainbow trout Arlee double haploid line genome.</title>
        <authorList>
            <person name="Gao G."/>
            <person name="Palti Y."/>
        </authorList>
    </citation>
    <scope>NUCLEOTIDE SEQUENCE [LARGE SCALE GENOMIC DNA]</scope>
</reference>
<protein>
    <submittedName>
        <fullName evidence="1">Uncharacterized protein</fullName>
    </submittedName>
</protein>
<name>A0A8K9WSZ1_ONCMY</name>
<proteinExistence type="predicted"/>
<reference evidence="1" key="3">
    <citation type="submission" date="2025-09" db="UniProtKB">
        <authorList>
            <consortium name="Ensembl"/>
        </authorList>
    </citation>
    <scope>IDENTIFICATION</scope>
</reference>
<accession>A0A8K9WSZ1</accession>
<reference evidence="1" key="2">
    <citation type="submission" date="2025-08" db="UniProtKB">
        <authorList>
            <consortium name="Ensembl"/>
        </authorList>
    </citation>
    <scope>IDENTIFICATION</scope>
</reference>
<organism evidence="1 2">
    <name type="scientific">Oncorhynchus mykiss</name>
    <name type="common">Rainbow trout</name>
    <name type="synonym">Salmo gairdneri</name>
    <dbReference type="NCBI Taxonomy" id="8022"/>
    <lineage>
        <taxon>Eukaryota</taxon>
        <taxon>Metazoa</taxon>
        <taxon>Chordata</taxon>
        <taxon>Craniata</taxon>
        <taxon>Vertebrata</taxon>
        <taxon>Euteleostomi</taxon>
        <taxon>Actinopterygii</taxon>
        <taxon>Neopterygii</taxon>
        <taxon>Teleostei</taxon>
        <taxon>Protacanthopterygii</taxon>
        <taxon>Salmoniformes</taxon>
        <taxon>Salmonidae</taxon>
        <taxon>Salmoninae</taxon>
        <taxon>Oncorhynchus</taxon>
    </lineage>
</organism>
<dbReference type="Ensembl" id="ENSOMYT00000153304.1">
    <property type="protein sequence ID" value="ENSOMYP00000122051.1"/>
    <property type="gene ID" value="ENSOMYG00000070761.1"/>
</dbReference>
<evidence type="ECO:0000313" key="1">
    <source>
        <dbReference type="Ensembl" id="ENSOMYP00000122051.1"/>
    </source>
</evidence>
<evidence type="ECO:0000313" key="2">
    <source>
        <dbReference type="Proteomes" id="UP000694395"/>
    </source>
</evidence>
<dbReference type="AlphaFoldDB" id="A0A8K9WSZ1"/>
<keyword evidence="2" id="KW-1185">Reference proteome</keyword>
<dbReference type="Proteomes" id="UP000694395">
    <property type="component" value="Chromosome 18"/>
</dbReference>